<sequence length="76" mass="9102">MKDFGVSFTNLDKYRKFFHSLHLKAMNRKMSRKQLEAMESLDKEMAEEQLAEMESMDRHLANMKLKEMNLNIRASF</sequence>
<dbReference type="AlphaFoldDB" id="G7K4K3"/>
<evidence type="ECO:0000313" key="3">
    <source>
        <dbReference type="Proteomes" id="UP000002051"/>
    </source>
</evidence>
<proteinExistence type="predicted"/>
<dbReference type="Proteomes" id="UP000002051">
    <property type="component" value="Chromosome 5"/>
</dbReference>
<reference evidence="1 3" key="1">
    <citation type="journal article" date="2011" name="Nature">
        <title>The Medicago genome provides insight into the evolution of rhizobial symbioses.</title>
        <authorList>
            <person name="Young N.D."/>
            <person name="Debelle F."/>
            <person name="Oldroyd G.E."/>
            <person name="Geurts R."/>
            <person name="Cannon S.B."/>
            <person name="Udvardi M.K."/>
            <person name="Benedito V.A."/>
            <person name="Mayer K.F."/>
            <person name="Gouzy J."/>
            <person name="Schoof H."/>
            <person name="Van de Peer Y."/>
            <person name="Proost S."/>
            <person name="Cook D.R."/>
            <person name="Meyers B.C."/>
            <person name="Spannagl M."/>
            <person name="Cheung F."/>
            <person name="De Mita S."/>
            <person name="Krishnakumar V."/>
            <person name="Gundlach H."/>
            <person name="Zhou S."/>
            <person name="Mudge J."/>
            <person name="Bharti A.K."/>
            <person name="Murray J.D."/>
            <person name="Naoumkina M.A."/>
            <person name="Rosen B."/>
            <person name="Silverstein K.A."/>
            <person name="Tang H."/>
            <person name="Rombauts S."/>
            <person name="Zhao P.X."/>
            <person name="Zhou P."/>
            <person name="Barbe V."/>
            <person name="Bardou P."/>
            <person name="Bechner M."/>
            <person name="Bellec A."/>
            <person name="Berger A."/>
            <person name="Berges H."/>
            <person name="Bidwell S."/>
            <person name="Bisseling T."/>
            <person name="Choisne N."/>
            <person name="Couloux A."/>
            <person name="Denny R."/>
            <person name="Deshpande S."/>
            <person name="Dai X."/>
            <person name="Doyle J.J."/>
            <person name="Dudez A.M."/>
            <person name="Farmer A.D."/>
            <person name="Fouteau S."/>
            <person name="Franken C."/>
            <person name="Gibelin C."/>
            <person name="Gish J."/>
            <person name="Goldstein S."/>
            <person name="Gonzalez A.J."/>
            <person name="Green P.J."/>
            <person name="Hallab A."/>
            <person name="Hartog M."/>
            <person name="Hua A."/>
            <person name="Humphray S.J."/>
            <person name="Jeong D.H."/>
            <person name="Jing Y."/>
            <person name="Jocker A."/>
            <person name="Kenton S.M."/>
            <person name="Kim D.J."/>
            <person name="Klee K."/>
            <person name="Lai H."/>
            <person name="Lang C."/>
            <person name="Lin S."/>
            <person name="Macmil S.L."/>
            <person name="Magdelenat G."/>
            <person name="Matthews L."/>
            <person name="McCorrison J."/>
            <person name="Monaghan E.L."/>
            <person name="Mun J.H."/>
            <person name="Najar F.Z."/>
            <person name="Nicholson C."/>
            <person name="Noirot C."/>
            <person name="O'Bleness M."/>
            <person name="Paule C.R."/>
            <person name="Poulain J."/>
            <person name="Prion F."/>
            <person name="Qin B."/>
            <person name="Qu C."/>
            <person name="Retzel E.F."/>
            <person name="Riddle C."/>
            <person name="Sallet E."/>
            <person name="Samain S."/>
            <person name="Samson N."/>
            <person name="Sanders I."/>
            <person name="Saurat O."/>
            <person name="Scarpelli C."/>
            <person name="Schiex T."/>
            <person name="Segurens B."/>
            <person name="Severin A.J."/>
            <person name="Sherrier D.J."/>
            <person name="Shi R."/>
            <person name="Sims S."/>
            <person name="Singer S.R."/>
            <person name="Sinharoy S."/>
            <person name="Sterck L."/>
            <person name="Viollet A."/>
            <person name="Wang B.B."/>
            <person name="Wang K."/>
            <person name="Wang M."/>
            <person name="Wang X."/>
            <person name="Warfsmann J."/>
            <person name="Weissenbach J."/>
            <person name="White D.D."/>
            <person name="White J.D."/>
            <person name="Wiley G.B."/>
            <person name="Wincker P."/>
            <person name="Xing Y."/>
            <person name="Yang L."/>
            <person name="Yao Z."/>
            <person name="Ying F."/>
            <person name="Zhai J."/>
            <person name="Zhou L."/>
            <person name="Zuber A."/>
            <person name="Denarie J."/>
            <person name="Dixon R.A."/>
            <person name="May G.D."/>
            <person name="Schwartz D.C."/>
            <person name="Rogers J."/>
            <person name="Quetier F."/>
            <person name="Town C.D."/>
            <person name="Roe B.A."/>
        </authorList>
    </citation>
    <scope>NUCLEOTIDE SEQUENCE [LARGE SCALE GENOMIC DNA]</scope>
    <source>
        <strain evidence="1">A17</strain>
        <strain evidence="2 3">cv. Jemalong A17</strain>
    </source>
</reference>
<name>G7K4K3_MEDTR</name>
<evidence type="ECO:0000313" key="2">
    <source>
        <dbReference type="EnsemblPlants" id="AET00719"/>
    </source>
</evidence>
<dbReference type="EnsemblPlants" id="AET00719">
    <property type="protein sequence ID" value="AET00719"/>
    <property type="gene ID" value="MTR_5g095150"/>
</dbReference>
<dbReference type="EMBL" id="CM001221">
    <property type="protein sequence ID" value="AET00719.2"/>
    <property type="molecule type" value="Genomic_DNA"/>
</dbReference>
<protein>
    <submittedName>
        <fullName evidence="1 2">Uncharacterized protein</fullName>
    </submittedName>
</protein>
<accession>A0A0C3XUN0</accession>
<dbReference type="HOGENOM" id="CLU_2658243_0_0_1"/>
<gene>
    <name evidence="1" type="ordered locus">MTR_5g095150</name>
</gene>
<accession>G7K4K3</accession>
<evidence type="ECO:0000313" key="1">
    <source>
        <dbReference type="EMBL" id="AET00719.2"/>
    </source>
</evidence>
<dbReference type="PaxDb" id="3880-AET00719"/>
<keyword evidence="3" id="KW-1185">Reference proteome</keyword>
<reference evidence="1 3" key="2">
    <citation type="journal article" date="2014" name="BMC Genomics">
        <title>An improved genome release (version Mt4.0) for the model legume Medicago truncatula.</title>
        <authorList>
            <person name="Tang H."/>
            <person name="Krishnakumar V."/>
            <person name="Bidwell S."/>
            <person name="Rosen B."/>
            <person name="Chan A."/>
            <person name="Zhou S."/>
            <person name="Gentzbittel L."/>
            <person name="Childs K.L."/>
            <person name="Yandell M."/>
            <person name="Gundlach H."/>
            <person name="Mayer K.F."/>
            <person name="Schwartz D.C."/>
            <person name="Town C.D."/>
        </authorList>
    </citation>
    <scope>GENOME REANNOTATION</scope>
    <source>
        <strain evidence="2 3">cv. Jemalong A17</strain>
    </source>
</reference>
<organism evidence="1 3">
    <name type="scientific">Medicago truncatula</name>
    <name type="common">Barrel medic</name>
    <name type="synonym">Medicago tribuloides</name>
    <dbReference type="NCBI Taxonomy" id="3880"/>
    <lineage>
        <taxon>Eukaryota</taxon>
        <taxon>Viridiplantae</taxon>
        <taxon>Streptophyta</taxon>
        <taxon>Embryophyta</taxon>
        <taxon>Tracheophyta</taxon>
        <taxon>Spermatophyta</taxon>
        <taxon>Magnoliopsida</taxon>
        <taxon>eudicotyledons</taxon>
        <taxon>Gunneridae</taxon>
        <taxon>Pentapetalae</taxon>
        <taxon>rosids</taxon>
        <taxon>fabids</taxon>
        <taxon>Fabales</taxon>
        <taxon>Fabaceae</taxon>
        <taxon>Papilionoideae</taxon>
        <taxon>50 kb inversion clade</taxon>
        <taxon>NPAAA clade</taxon>
        <taxon>Hologalegina</taxon>
        <taxon>IRL clade</taxon>
        <taxon>Trifolieae</taxon>
        <taxon>Medicago</taxon>
    </lineage>
</organism>
<reference evidence="2" key="3">
    <citation type="submission" date="2015-04" db="UniProtKB">
        <authorList>
            <consortium name="EnsemblPlants"/>
        </authorList>
    </citation>
    <scope>IDENTIFICATION</scope>
    <source>
        <strain evidence="2">cv. Jemalong A17</strain>
    </source>
</reference>